<name>A0ABY4PH56_9LACO</name>
<feature type="domain" description="N-acetyltransferase" evidence="1">
    <location>
        <begin position="6"/>
        <end position="145"/>
    </location>
</feature>
<accession>A0ABY4PH56</accession>
<dbReference type="InterPro" id="IPR016181">
    <property type="entry name" value="Acyl_CoA_acyltransferase"/>
</dbReference>
<organism evidence="2 3">
    <name type="scientific">Apilactobacillus apisilvae</name>
    <dbReference type="NCBI Taxonomy" id="2923364"/>
    <lineage>
        <taxon>Bacteria</taxon>
        <taxon>Bacillati</taxon>
        <taxon>Bacillota</taxon>
        <taxon>Bacilli</taxon>
        <taxon>Lactobacillales</taxon>
        <taxon>Lactobacillaceae</taxon>
        <taxon>Apilactobacillus</taxon>
    </lineage>
</organism>
<dbReference type="CDD" id="cd04301">
    <property type="entry name" value="NAT_SF"/>
    <property type="match status" value="1"/>
</dbReference>
<dbReference type="PROSITE" id="PS51186">
    <property type="entry name" value="GNAT"/>
    <property type="match status" value="1"/>
</dbReference>
<sequence length="145" mass="17365">MQWHEKTFQKLTRDELWEIYNARTKTFVVEQKRPYQEVDKVDKKALHIWAEEDGHLLAYARIFYDTDKTTFGRVLTTKEARGKGLGKQLVQKILEEIDEHFDHNHTIEIDAQEDKELFYEKFGFHPVGSVYTFHQTPHIKMILNQ</sequence>
<keyword evidence="2" id="KW-0012">Acyltransferase</keyword>
<dbReference type="RefSeq" id="WP_249510917.1">
    <property type="nucleotide sequence ID" value="NZ_CP093362.1"/>
</dbReference>
<keyword evidence="2" id="KW-0808">Transferase</keyword>
<dbReference type="SUPFAM" id="SSF55729">
    <property type="entry name" value="Acyl-CoA N-acyltransferases (Nat)"/>
    <property type="match status" value="1"/>
</dbReference>
<dbReference type="EC" id="2.3.1.-" evidence="2"/>
<evidence type="ECO:0000313" key="3">
    <source>
        <dbReference type="Proteomes" id="UP000831859"/>
    </source>
</evidence>
<dbReference type="Gene3D" id="3.40.630.30">
    <property type="match status" value="1"/>
</dbReference>
<protein>
    <submittedName>
        <fullName evidence="2">GNAT family N-acetyltransferase</fullName>
        <ecNumber evidence="2">2.3.1.-</ecNumber>
    </submittedName>
</protein>
<keyword evidence="3" id="KW-1185">Reference proteome</keyword>
<dbReference type="GO" id="GO:0016746">
    <property type="term" value="F:acyltransferase activity"/>
    <property type="evidence" value="ECO:0007669"/>
    <property type="project" value="UniProtKB-KW"/>
</dbReference>
<dbReference type="EMBL" id="CP093362">
    <property type="protein sequence ID" value="UQS84937.1"/>
    <property type="molecule type" value="Genomic_DNA"/>
</dbReference>
<dbReference type="InterPro" id="IPR000182">
    <property type="entry name" value="GNAT_dom"/>
</dbReference>
<gene>
    <name evidence="2" type="ORF">MOO46_06755</name>
</gene>
<reference evidence="2 3" key="1">
    <citation type="journal article" date="2022" name="Int. J. Syst. Evol. Microbiol.">
        <title>Apilactobacillus apisilvae sp. nov., Nicolia spurrieriana gen. nov. sp. nov., Bombilactobacillus folatiphilus sp. nov. and Bombilactobacillus thymidiniphilus sp. nov., four new lactic acid bacterial isolates from stingless bees Tetragonula carbonaria and Austroplebeia australis.</title>
        <authorList>
            <person name="Oliphant S.A."/>
            <person name="Watson-Haigh N.S."/>
            <person name="Sumby K.M."/>
            <person name="Gardner J."/>
            <person name="Groom S."/>
            <person name="Jiranek V."/>
        </authorList>
    </citation>
    <scope>NUCLEOTIDE SEQUENCE [LARGE SCALE GENOMIC DNA]</scope>
    <source>
        <strain evidence="2 3">SG5_A10</strain>
    </source>
</reference>
<dbReference type="Pfam" id="PF13673">
    <property type="entry name" value="Acetyltransf_10"/>
    <property type="match status" value="1"/>
</dbReference>
<proteinExistence type="predicted"/>
<dbReference type="Proteomes" id="UP000831859">
    <property type="component" value="Chromosome"/>
</dbReference>
<evidence type="ECO:0000259" key="1">
    <source>
        <dbReference type="PROSITE" id="PS51186"/>
    </source>
</evidence>
<evidence type="ECO:0000313" key="2">
    <source>
        <dbReference type="EMBL" id="UQS84937.1"/>
    </source>
</evidence>